<organism evidence="2 3">
    <name type="scientific">Sphaerisporangium dianthi</name>
    <dbReference type="NCBI Taxonomy" id="1436120"/>
    <lineage>
        <taxon>Bacteria</taxon>
        <taxon>Bacillati</taxon>
        <taxon>Actinomycetota</taxon>
        <taxon>Actinomycetes</taxon>
        <taxon>Streptosporangiales</taxon>
        <taxon>Streptosporangiaceae</taxon>
        <taxon>Sphaerisporangium</taxon>
    </lineage>
</organism>
<evidence type="ECO:0000259" key="1">
    <source>
        <dbReference type="Pfam" id="PF04149"/>
    </source>
</evidence>
<comment type="caution">
    <text evidence="2">The sequence shown here is derived from an EMBL/GenBank/DDBJ whole genome shotgun (WGS) entry which is preliminary data.</text>
</comment>
<dbReference type="Pfam" id="PF04149">
    <property type="entry name" value="DUF397"/>
    <property type="match status" value="1"/>
</dbReference>
<proteinExistence type="predicted"/>
<dbReference type="InterPro" id="IPR007278">
    <property type="entry name" value="DUF397"/>
</dbReference>
<dbReference type="EMBL" id="JBHSFP010000002">
    <property type="protein sequence ID" value="MFC4530315.1"/>
    <property type="molecule type" value="Genomic_DNA"/>
</dbReference>
<dbReference type="Proteomes" id="UP001596004">
    <property type="component" value="Unassembled WGS sequence"/>
</dbReference>
<keyword evidence="3" id="KW-1185">Reference proteome</keyword>
<evidence type="ECO:0000313" key="2">
    <source>
        <dbReference type="EMBL" id="MFC4530315.1"/>
    </source>
</evidence>
<evidence type="ECO:0000313" key="3">
    <source>
        <dbReference type="Proteomes" id="UP001596004"/>
    </source>
</evidence>
<dbReference type="RefSeq" id="WP_380838017.1">
    <property type="nucleotide sequence ID" value="NZ_JBHSFP010000002.1"/>
</dbReference>
<sequence>MGLDDVKWQKSSYTGNNGGNCVEVAHWQKSSYTGSNGGNCVEVGQLQRLIAVRDSKRPDGPKLFFAPGEWGAFLGGIKAGRFDQP</sequence>
<reference evidence="3" key="1">
    <citation type="journal article" date="2019" name="Int. J. Syst. Evol. Microbiol.">
        <title>The Global Catalogue of Microorganisms (GCM) 10K type strain sequencing project: providing services to taxonomists for standard genome sequencing and annotation.</title>
        <authorList>
            <consortium name="The Broad Institute Genomics Platform"/>
            <consortium name="The Broad Institute Genome Sequencing Center for Infectious Disease"/>
            <person name="Wu L."/>
            <person name="Ma J."/>
        </authorList>
    </citation>
    <scope>NUCLEOTIDE SEQUENCE [LARGE SCALE GENOMIC DNA]</scope>
    <source>
        <strain evidence="3">CGMCC 4.7132</strain>
    </source>
</reference>
<gene>
    <name evidence="2" type="ORF">ACFO60_06045</name>
</gene>
<name>A0ABV9CB48_9ACTN</name>
<accession>A0ABV9CB48</accession>
<protein>
    <submittedName>
        <fullName evidence="2">DUF397 domain-containing protein</fullName>
    </submittedName>
</protein>
<feature type="domain" description="DUF397" evidence="1">
    <location>
        <begin position="25"/>
        <end position="78"/>
    </location>
</feature>